<dbReference type="InterPro" id="IPR036188">
    <property type="entry name" value="FAD/NAD-bd_sf"/>
</dbReference>
<evidence type="ECO:0000256" key="2">
    <source>
        <dbReference type="ARBA" id="ARBA00023002"/>
    </source>
</evidence>
<dbReference type="Gene3D" id="3.50.50.60">
    <property type="entry name" value="FAD/NAD(P)-binding domain"/>
    <property type="match status" value="1"/>
</dbReference>
<reference evidence="5 6" key="1">
    <citation type="submission" date="2010-12" db="EMBL/GenBank/DDBJ databases">
        <title>The Genome Sequence of Clostridium symbiosum strain WAL-14163.</title>
        <authorList>
            <person name="Earl A."/>
            <person name="Ward D."/>
            <person name="Feldgarden M."/>
            <person name="Gevers D."/>
            <person name="Finegold S.M."/>
            <person name="Summanen P.H."/>
            <person name="Molitoris D.R."/>
            <person name="Vaisanen M.L."/>
            <person name="Daigneault M."/>
            <person name="Young S.K."/>
            <person name="Zeng Q."/>
            <person name="Gargeya S."/>
            <person name="Fitzgerald M."/>
            <person name="Haas B."/>
            <person name="Abouelleil A."/>
            <person name="Alvarado L."/>
            <person name="Arachchi H.M."/>
            <person name="Berlin A."/>
            <person name="Brown A."/>
            <person name="Chapman S.B."/>
            <person name="Chen Z."/>
            <person name="Dunbar C."/>
            <person name="Freedman E."/>
            <person name="Gearin G."/>
            <person name="Gellesch M."/>
            <person name="Goldberg J."/>
            <person name="Griggs A."/>
            <person name="Gujja S."/>
            <person name="Heilman E."/>
            <person name="Heiman D."/>
            <person name="Howarth C."/>
            <person name="Larson L."/>
            <person name="Lui A."/>
            <person name="MacDonald P.J.P."/>
            <person name="Mehta T."/>
            <person name="Montmayeur A."/>
            <person name="Murphy C."/>
            <person name="Neiman D."/>
            <person name="Pearson M."/>
            <person name="Priest M."/>
            <person name="Roberts A."/>
            <person name="Saif S."/>
            <person name="Shea T."/>
            <person name="Shenoy N."/>
            <person name="Sisk P."/>
            <person name="Stolte C."/>
            <person name="Sykes S."/>
            <person name="White J."/>
            <person name="Yandava C."/>
            <person name="Nusbaum C."/>
            <person name="Birren B."/>
        </authorList>
    </citation>
    <scope>NUCLEOTIDE SEQUENCE [LARGE SCALE GENOMIC DNA]</scope>
    <source>
        <strain evidence="5 6">WAL-14163</strain>
    </source>
</reference>
<name>E7GNY0_CLOS6</name>
<dbReference type="PRINTS" id="PR00368">
    <property type="entry name" value="FADPNR"/>
</dbReference>
<feature type="domain" description="FAD-dependent oxidoreductase 2 FAD-binding" evidence="3">
    <location>
        <begin position="11"/>
        <end position="401"/>
    </location>
</feature>
<dbReference type="Proteomes" id="UP000002970">
    <property type="component" value="Unassembled WGS sequence"/>
</dbReference>
<organism evidence="5 6">
    <name type="scientific">Clostridium symbiosum (strain WAL-14163)</name>
    <dbReference type="NCBI Taxonomy" id="742740"/>
    <lineage>
        <taxon>Bacteria</taxon>
        <taxon>Bacillati</taxon>
        <taxon>Bacillota</taxon>
        <taxon>Clostridia</taxon>
        <taxon>Lachnospirales</taxon>
        <taxon>Lachnospiraceae</taxon>
        <taxon>Otoolea</taxon>
    </lineage>
</organism>
<dbReference type="InterPro" id="IPR027477">
    <property type="entry name" value="Succ_DH/fumarate_Rdtase_cat_sf"/>
</dbReference>
<gene>
    <name evidence="5" type="ORF">HMPREF9474_02625</name>
</gene>
<dbReference type="InterPro" id="IPR015939">
    <property type="entry name" value="Fum_Rdtase/Succ_DH_flav-like_C"/>
</dbReference>
<keyword evidence="2" id="KW-0560">Oxidoreductase</keyword>
<dbReference type="PROSITE" id="PS51257">
    <property type="entry name" value="PROKAR_LIPOPROTEIN"/>
    <property type="match status" value="1"/>
</dbReference>
<accession>E7GNY0</accession>
<keyword evidence="6" id="KW-1185">Reference proteome</keyword>
<dbReference type="eggNOG" id="COG1053">
    <property type="taxonomic scope" value="Bacteria"/>
</dbReference>
<keyword evidence="1" id="KW-0285">Flavoprotein</keyword>
<dbReference type="InterPro" id="IPR030664">
    <property type="entry name" value="SdhA/FrdA/AprA"/>
</dbReference>
<dbReference type="Pfam" id="PF02910">
    <property type="entry name" value="Succ_DH_flav_C"/>
    <property type="match status" value="1"/>
</dbReference>
<dbReference type="GO" id="GO:0033765">
    <property type="term" value="F:steroid dehydrogenase activity, acting on the CH-CH group of donors"/>
    <property type="evidence" value="ECO:0007669"/>
    <property type="project" value="UniProtKB-ARBA"/>
</dbReference>
<sequence>MIEIKTIIKTDVLVVGGGGAACTAAVAAARKGAEVALVSKGKIGNSGNTIMIGGSYGMDGASAYHEFHIPEADPDFTKEDLFRAICNDGFNLSDQNMVEQFVEDSPMIVYEVKKWGEEAGQLYKFYRPGNWDVTGRGMGASLLRGVKKAGSIAKFEDVAVIALLKNGNRVTGAVGLDLYRGCLIRFEAKEVVLGTGGYQPYSLKNTNSDMTGDGQAMAYRAGAQLADMEFMLFLITALEPNEMRGSILPVICTFRDAFDYDPVDRFGNKIEIPEQLREMEKTSEMCKLVHIYYYGKAIRDGRGTDQGGIYFDFSRFTNAQIDEMFEALMDHFDGFYPRGKYHGNDILEYKRIIKEKRRIEVGLSSEYSVGGILVDENMRTGVPGLFAAGECASGVFGANRVADAVTEMLVQGYKAGETAGEATLAEERTESSEESVAEVLIGLERRLSGNGDKRVCRIIREMEQISDSALGLWRNEEKLLAGIQELERLKKELREASLPDKSLLYNRELLRMIQTENMLLCTRVAAKMAEMRKESRGLHLREDYSYIDNDNWQVRIMSRLVNGEDVLSVRKPIVTRIPLRPAGKTDYETFILEEELGMANMEEK</sequence>
<dbReference type="RefSeq" id="WP_003501241.1">
    <property type="nucleotide sequence ID" value="NZ_GL834311.1"/>
</dbReference>
<dbReference type="SUPFAM" id="SSF46977">
    <property type="entry name" value="Succinate dehydrogenase/fumarate reductase flavoprotein C-terminal domain"/>
    <property type="match status" value="1"/>
</dbReference>
<evidence type="ECO:0000313" key="6">
    <source>
        <dbReference type="Proteomes" id="UP000002970"/>
    </source>
</evidence>
<dbReference type="HOGENOM" id="CLU_014312_8_2_9"/>
<dbReference type="Gene3D" id="3.90.700.10">
    <property type="entry name" value="Succinate dehydrogenase/fumarate reductase flavoprotein, catalytic domain"/>
    <property type="match status" value="1"/>
</dbReference>
<evidence type="ECO:0000259" key="3">
    <source>
        <dbReference type="Pfam" id="PF00890"/>
    </source>
</evidence>
<evidence type="ECO:0000256" key="1">
    <source>
        <dbReference type="ARBA" id="ARBA00022630"/>
    </source>
</evidence>
<dbReference type="STRING" id="1512.GCA_900049235_02827"/>
<dbReference type="PANTHER" id="PTHR11632">
    <property type="entry name" value="SUCCINATE DEHYDROGENASE 2 FLAVOPROTEIN SUBUNIT"/>
    <property type="match status" value="1"/>
</dbReference>
<comment type="caution">
    <text evidence="5">The sequence shown here is derived from an EMBL/GenBank/DDBJ whole genome shotgun (WGS) entry which is preliminary data.</text>
</comment>
<dbReference type="PIRSF" id="PIRSF000171">
    <property type="entry name" value="SDHA_APRA_LASPO"/>
    <property type="match status" value="1"/>
</dbReference>
<dbReference type="PANTHER" id="PTHR11632:SF51">
    <property type="entry name" value="SUCCINATE DEHYDROGENASE [UBIQUINONE] FLAVOPROTEIN SUBUNIT, MITOCHONDRIAL"/>
    <property type="match status" value="1"/>
</dbReference>
<evidence type="ECO:0000259" key="4">
    <source>
        <dbReference type="Pfam" id="PF02910"/>
    </source>
</evidence>
<dbReference type="InterPro" id="IPR003953">
    <property type="entry name" value="FAD-dep_OxRdtase_2_FAD-bd"/>
</dbReference>
<dbReference type="Gene3D" id="1.20.58.100">
    <property type="entry name" value="Fumarate reductase/succinate dehydrogenase flavoprotein-like, C-terminal domain"/>
    <property type="match status" value="1"/>
</dbReference>
<protein>
    <submittedName>
        <fullName evidence="5">Uncharacterized protein</fullName>
    </submittedName>
</protein>
<dbReference type="InterPro" id="IPR037099">
    <property type="entry name" value="Fum_R/Succ_DH_flav-like_C_sf"/>
</dbReference>
<evidence type="ECO:0000313" key="5">
    <source>
        <dbReference type="EMBL" id="EGA93528.1"/>
    </source>
</evidence>
<dbReference type="PRINTS" id="PR00411">
    <property type="entry name" value="PNDRDTASEI"/>
</dbReference>
<dbReference type="EMBL" id="ADLQ01000056">
    <property type="protein sequence ID" value="EGA93528.1"/>
    <property type="molecule type" value="Genomic_DNA"/>
</dbReference>
<dbReference type="SUPFAM" id="SSF51905">
    <property type="entry name" value="FAD/NAD(P)-binding domain"/>
    <property type="match status" value="1"/>
</dbReference>
<dbReference type="AlphaFoldDB" id="E7GNY0"/>
<dbReference type="Pfam" id="PF00890">
    <property type="entry name" value="FAD_binding_2"/>
    <property type="match status" value="1"/>
</dbReference>
<proteinExistence type="predicted"/>
<feature type="domain" description="Fumarate reductase/succinate dehydrogenase flavoprotein-like C-terminal" evidence="4">
    <location>
        <begin position="460"/>
        <end position="575"/>
    </location>
</feature>